<dbReference type="SUPFAM" id="SSF158499">
    <property type="entry name" value="DnaD domain-like"/>
    <property type="match status" value="1"/>
</dbReference>
<reference evidence="6" key="1">
    <citation type="journal article" date="2019" name="Int. J. Syst. Evol. Microbiol.">
        <title>The Global Catalogue of Microorganisms (GCM) 10K type strain sequencing project: providing services to taxonomists for standard genome sequencing and annotation.</title>
        <authorList>
            <consortium name="The Broad Institute Genomics Platform"/>
            <consortium name="The Broad Institute Genome Sequencing Center for Infectious Disease"/>
            <person name="Wu L."/>
            <person name="Ma J."/>
        </authorList>
    </citation>
    <scope>NUCLEOTIDE SEQUENCE [LARGE SCALE GENOMIC DNA]</scope>
    <source>
        <strain evidence="6">JCM 17250</strain>
    </source>
</reference>
<feature type="domain" description="DnaB/C C-terminal" evidence="3">
    <location>
        <begin position="127"/>
        <end position="197"/>
    </location>
</feature>
<dbReference type="RefSeq" id="WP_344912124.1">
    <property type="nucleotide sequence ID" value="NZ_BAABDL010000085.1"/>
</dbReference>
<feature type="region of interest" description="Disordered" evidence="2">
    <location>
        <begin position="194"/>
        <end position="216"/>
    </location>
</feature>
<evidence type="ECO:0000256" key="1">
    <source>
        <dbReference type="ARBA" id="ARBA00093462"/>
    </source>
</evidence>
<evidence type="ECO:0000313" key="5">
    <source>
        <dbReference type="EMBL" id="GAA4071656.1"/>
    </source>
</evidence>
<dbReference type="NCBIfam" id="TIGR01446">
    <property type="entry name" value="DnaD_dom"/>
    <property type="match status" value="1"/>
</dbReference>
<gene>
    <name evidence="5" type="primary">dnaD</name>
    <name evidence="5" type="ORF">GCM10022410_16630</name>
</gene>
<comment type="similarity">
    <text evidence="1">Belongs to the DnaB/DnaD family.</text>
</comment>
<dbReference type="Proteomes" id="UP001501734">
    <property type="component" value="Unassembled WGS sequence"/>
</dbReference>
<keyword evidence="6" id="KW-1185">Reference proteome</keyword>
<dbReference type="InterPro" id="IPR034829">
    <property type="entry name" value="DnaD-like_sf"/>
</dbReference>
<dbReference type="Gene3D" id="1.10.10.630">
    <property type="entry name" value="DnaD domain-like"/>
    <property type="match status" value="1"/>
</dbReference>
<dbReference type="PANTHER" id="PTHR37293:SF6">
    <property type="entry name" value="DNA REPLICATION PROTEIN DNAD"/>
    <property type="match status" value="1"/>
</dbReference>
<dbReference type="Pfam" id="PF07261">
    <property type="entry name" value="DnaB_2"/>
    <property type="match status" value="1"/>
</dbReference>
<proteinExistence type="inferred from homology"/>
<dbReference type="PANTHER" id="PTHR37293">
    <property type="entry name" value="PHAGE REPLICATION PROTEIN-RELATED"/>
    <property type="match status" value="1"/>
</dbReference>
<comment type="caution">
    <text evidence="5">The sequence shown here is derived from an EMBL/GenBank/DDBJ whole genome shotgun (WGS) entry which is preliminary data.</text>
</comment>
<dbReference type="Pfam" id="PF21984">
    <property type="entry name" value="DnaD_N"/>
    <property type="match status" value="1"/>
</dbReference>
<dbReference type="InterPro" id="IPR036388">
    <property type="entry name" value="WH-like_DNA-bd_sf"/>
</dbReference>
<dbReference type="InterPro" id="IPR053843">
    <property type="entry name" value="DnaD_N"/>
</dbReference>
<name>A0ABP7VPM3_9BACI</name>
<feature type="compositionally biased region" description="Polar residues" evidence="2">
    <location>
        <begin position="200"/>
        <end position="212"/>
    </location>
</feature>
<sequence>MTELYQTFFSDQITVPKKLFVNYKLLSIDEQELIVILHIHRFNQEGVLFPTLFKLAELMTIDEQQCSQLLRQLIQKDLLTIIEYQTENGIVNERYSLEPLWEKLYQKQPEKKTSTDASDQLMNIFVLFEQEFGRALSPFEIETINIWLDQEAIEPVLIKAALRESVLMNKLNFRYIDRILSEWQRKGIKTVEQAREQSKNFHQQKSPETNSRPKVDPAIYYNWLEDED</sequence>
<organism evidence="5 6">
    <name type="scientific">Amphibacillus indicireducens</name>
    <dbReference type="NCBI Taxonomy" id="1076330"/>
    <lineage>
        <taxon>Bacteria</taxon>
        <taxon>Bacillati</taxon>
        <taxon>Bacillota</taxon>
        <taxon>Bacilli</taxon>
        <taxon>Bacillales</taxon>
        <taxon>Bacillaceae</taxon>
        <taxon>Amphibacillus</taxon>
    </lineage>
</organism>
<dbReference type="InterPro" id="IPR053162">
    <property type="entry name" value="DnaD"/>
</dbReference>
<evidence type="ECO:0000313" key="6">
    <source>
        <dbReference type="Proteomes" id="UP001501734"/>
    </source>
</evidence>
<protein>
    <submittedName>
        <fullName evidence="5">DNA replication protein DnaD</fullName>
    </submittedName>
</protein>
<feature type="domain" description="DnaD N-terminal" evidence="4">
    <location>
        <begin position="15"/>
        <end position="112"/>
    </location>
</feature>
<dbReference type="EMBL" id="BAABDL010000085">
    <property type="protein sequence ID" value="GAA4071656.1"/>
    <property type="molecule type" value="Genomic_DNA"/>
</dbReference>
<evidence type="ECO:0000256" key="2">
    <source>
        <dbReference type="SAM" id="MobiDB-lite"/>
    </source>
</evidence>
<evidence type="ECO:0000259" key="4">
    <source>
        <dbReference type="Pfam" id="PF21984"/>
    </source>
</evidence>
<accession>A0ABP7VPM3</accession>
<dbReference type="Gene3D" id="1.10.10.10">
    <property type="entry name" value="Winged helix-like DNA-binding domain superfamily/Winged helix DNA-binding domain"/>
    <property type="match status" value="1"/>
</dbReference>
<evidence type="ECO:0000259" key="3">
    <source>
        <dbReference type="Pfam" id="PF07261"/>
    </source>
</evidence>
<dbReference type="InterPro" id="IPR006343">
    <property type="entry name" value="DnaB/C_C"/>
</dbReference>